<accession>A0AA40JQQ7</accession>
<evidence type="ECO:0000313" key="2">
    <source>
        <dbReference type="Proteomes" id="UP000032274"/>
    </source>
</evidence>
<evidence type="ECO:0000313" key="1">
    <source>
        <dbReference type="EMBL" id="KIU01627.1"/>
    </source>
</evidence>
<organism evidence="1 2">
    <name type="scientific">Staphylococcus aureus</name>
    <dbReference type="NCBI Taxonomy" id="1280"/>
    <lineage>
        <taxon>Bacteria</taxon>
        <taxon>Bacillati</taxon>
        <taxon>Bacillota</taxon>
        <taxon>Bacilli</taxon>
        <taxon>Bacillales</taxon>
        <taxon>Staphylococcaceae</taxon>
        <taxon>Staphylococcus</taxon>
    </lineage>
</organism>
<protein>
    <submittedName>
        <fullName evidence="1">Uncharacterized protein</fullName>
    </submittedName>
</protein>
<dbReference type="EMBL" id="JXIG01000149">
    <property type="protein sequence ID" value="KIU01627.1"/>
    <property type="molecule type" value="Genomic_DNA"/>
</dbReference>
<proteinExistence type="predicted"/>
<name>A0AA40JQQ7_STAAU</name>
<sequence length="134" mass="14068">ALSARVGELGLVRASGREARTAADLLDPHRNAADRHRDDCLALAGAGGGRHRRRHHRLFRRPLDRVQLGRKASAGEPGAGGGLLPVLLLSRVERARIGGRNRLDRLGLERGGALLRGADAGGAGDRREAGDGAA</sequence>
<reference evidence="1 2" key="1">
    <citation type="submission" date="2015-01" db="EMBL/GenBank/DDBJ databases">
        <title>Characterization of Swiss Staphylococcus aureus strains involved in food poisoning.</title>
        <authorList>
            <person name="Crovadore J."/>
            <person name="Chablais R."/>
            <person name="Tonacini J."/>
            <person name="Schnyder B."/>
            <person name="Lefort F."/>
        </authorList>
    </citation>
    <scope>NUCLEOTIDE SEQUENCE [LARGE SCALE GENOMIC DNA]</scope>
    <source>
        <strain evidence="1 2">SA-120</strain>
    </source>
</reference>
<feature type="non-terminal residue" evidence="1">
    <location>
        <position position="134"/>
    </location>
</feature>
<comment type="caution">
    <text evidence="1">The sequence shown here is derived from an EMBL/GenBank/DDBJ whole genome shotgun (WGS) entry which is preliminary data.</text>
</comment>
<gene>
    <name evidence="1" type="ORF">QU38_00665</name>
</gene>
<feature type="non-terminal residue" evidence="1">
    <location>
        <position position="1"/>
    </location>
</feature>
<dbReference type="Proteomes" id="UP000032274">
    <property type="component" value="Unassembled WGS sequence"/>
</dbReference>
<dbReference type="AlphaFoldDB" id="A0AA40JQQ7"/>